<comment type="caution">
    <text evidence="1">The sequence shown here is derived from an EMBL/GenBank/DDBJ whole genome shotgun (WGS) entry which is preliminary data.</text>
</comment>
<dbReference type="EMBL" id="VICG01000008">
    <property type="protein sequence ID" value="KAA8569277.1"/>
    <property type="molecule type" value="Genomic_DNA"/>
</dbReference>
<organism evidence="1 2">
    <name type="scientific">Monilinia fructicola</name>
    <name type="common">Brown rot fungus</name>
    <name type="synonym">Ciboria fructicola</name>
    <dbReference type="NCBI Taxonomy" id="38448"/>
    <lineage>
        <taxon>Eukaryota</taxon>
        <taxon>Fungi</taxon>
        <taxon>Dikarya</taxon>
        <taxon>Ascomycota</taxon>
        <taxon>Pezizomycotina</taxon>
        <taxon>Leotiomycetes</taxon>
        <taxon>Helotiales</taxon>
        <taxon>Sclerotiniaceae</taxon>
        <taxon>Monilinia</taxon>
    </lineage>
</organism>
<gene>
    <name evidence="1" type="ORF">EYC84_000938</name>
</gene>
<dbReference type="Proteomes" id="UP000322873">
    <property type="component" value="Unassembled WGS sequence"/>
</dbReference>
<evidence type="ECO:0000313" key="1">
    <source>
        <dbReference type="EMBL" id="KAA8569277.1"/>
    </source>
</evidence>
<reference evidence="1 2" key="1">
    <citation type="submission" date="2019-06" db="EMBL/GenBank/DDBJ databases">
        <title>Genome Sequence of the Brown Rot Fungal Pathogen Monilinia fructicola.</title>
        <authorList>
            <person name="De Miccolis Angelini R.M."/>
            <person name="Landi L."/>
            <person name="Abate D."/>
            <person name="Pollastro S."/>
            <person name="Romanazzi G."/>
            <person name="Faretra F."/>
        </authorList>
    </citation>
    <scope>NUCLEOTIDE SEQUENCE [LARGE SCALE GENOMIC DNA]</scope>
    <source>
        <strain evidence="1 2">Mfrc123</strain>
    </source>
</reference>
<evidence type="ECO:0000313" key="2">
    <source>
        <dbReference type="Proteomes" id="UP000322873"/>
    </source>
</evidence>
<dbReference type="AlphaFoldDB" id="A0A5M9JKL8"/>
<proteinExistence type="predicted"/>
<keyword evidence="2" id="KW-1185">Reference proteome</keyword>
<protein>
    <submittedName>
        <fullName evidence="1">Uncharacterized protein</fullName>
    </submittedName>
</protein>
<name>A0A5M9JKL8_MONFR</name>
<sequence>MVILEFFKVTASFTLKDHHCRVGKCSLHTEYSNPWLQCLLFSNFICLEFWHELNHVLYSRFLHDIEWACSRIVFGIHMQINSRLYLEIPDHY</sequence>
<accession>A0A5M9JKL8</accession>